<evidence type="ECO:0000256" key="2">
    <source>
        <dbReference type="ARBA" id="ARBA00022723"/>
    </source>
</evidence>
<keyword evidence="10" id="KW-1185">Reference proteome</keyword>
<evidence type="ECO:0000256" key="5">
    <source>
        <dbReference type="PIRSR" id="PIRSR634603-1"/>
    </source>
</evidence>
<dbReference type="RefSeq" id="WP_100849215.1">
    <property type="nucleotide sequence ID" value="NZ_BMJF01000008.1"/>
</dbReference>
<dbReference type="InterPro" id="IPR034593">
    <property type="entry name" value="DgoD-like"/>
</dbReference>
<evidence type="ECO:0000313" key="9">
    <source>
        <dbReference type="EMBL" id="ATZ93851.1"/>
    </source>
</evidence>
<gene>
    <name evidence="9" type="ORF">CVE23_07625</name>
</gene>
<dbReference type="GO" id="GO:0046872">
    <property type="term" value="F:metal ion binding"/>
    <property type="evidence" value="ECO:0007669"/>
    <property type="project" value="UniProtKB-KW"/>
</dbReference>
<dbReference type="AlphaFoldDB" id="A0A2K8QK42"/>
<evidence type="ECO:0000256" key="6">
    <source>
        <dbReference type="PIRSR" id="PIRSR634603-3"/>
    </source>
</evidence>
<dbReference type="EMBL" id="CP025003">
    <property type="protein sequence ID" value="ATZ93851.1"/>
    <property type="molecule type" value="Genomic_DNA"/>
</dbReference>
<name>A0A2K8QK42_9GAMM</name>
<feature type="active site" description="Proton acceptor; specific for (S)-substrate epimerization" evidence="5">
    <location>
        <position position="245"/>
    </location>
</feature>
<feature type="binding site" evidence="6">
    <location>
        <position position="200"/>
    </location>
    <ligand>
        <name>Mg(2+)</name>
        <dbReference type="ChEBI" id="CHEBI:18420"/>
    </ligand>
</feature>
<dbReference type="SMART" id="SM00922">
    <property type="entry name" value="MR_MLE"/>
    <property type="match status" value="1"/>
</dbReference>
<organism evidence="9 10">
    <name type="scientific">Dickeya fangzhongdai</name>
    <dbReference type="NCBI Taxonomy" id="1778540"/>
    <lineage>
        <taxon>Bacteria</taxon>
        <taxon>Pseudomonadati</taxon>
        <taxon>Pseudomonadota</taxon>
        <taxon>Gammaproteobacteria</taxon>
        <taxon>Enterobacterales</taxon>
        <taxon>Pectobacteriaceae</taxon>
        <taxon>Dickeya</taxon>
    </lineage>
</organism>
<proteinExistence type="inferred from homology"/>
<feature type="binding site" evidence="6">
    <location>
        <position position="223"/>
    </location>
    <ligand>
        <name>Mg(2+)</name>
        <dbReference type="ChEBI" id="CHEBI:18420"/>
    </ligand>
</feature>
<dbReference type="GO" id="GO:0016855">
    <property type="term" value="F:racemase and epimerase activity, acting on amino acids and derivatives"/>
    <property type="evidence" value="ECO:0007669"/>
    <property type="project" value="UniProtKB-UniRule"/>
</dbReference>
<evidence type="ECO:0000256" key="1">
    <source>
        <dbReference type="ARBA" id="ARBA00010339"/>
    </source>
</evidence>
<dbReference type="Gene3D" id="3.20.20.120">
    <property type="entry name" value="Enolase-like C-terminal domain"/>
    <property type="match status" value="1"/>
</dbReference>
<dbReference type="SFLD" id="SFLDS00001">
    <property type="entry name" value="Enolase"/>
    <property type="match status" value="1"/>
</dbReference>
<dbReference type="InterPro" id="IPR036849">
    <property type="entry name" value="Enolase-like_C_sf"/>
</dbReference>
<dbReference type="KEGG" id="dfn:CVE23_07625"/>
<dbReference type="SUPFAM" id="SSF54826">
    <property type="entry name" value="Enolase N-terminal domain-like"/>
    <property type="match status" value="1"/>
</dbReference>
<accession>A0A2K8QK42</accession>
<feature type="active site" description="Proton acceptor; specific for (R)-substrate epimerization" evidence="5">
    <location>
        <position position="149"/>
    </location>
</feature>
<evidence type="ECO:0000256" key="4">
    <source>
        <dbReference type="ARBA" id="ARBA00023235"/>
    </source>
</evidence>
<keyword evidence="2 6" id="KW-0479">Metal-binding</keyword>
<dbReference type="GeneID" id="66564205"/>
<dbReference type="InterPro" id="IPR029065">
    <property type="entry name" value="Enolase_C-like"/>
</dbReference>
<dbReference type="SFLD" id="SFLDG00180">
    <property type="entry name" value="muconate_cycloisomerase"/>
    <property type="match status" value="1"/>
</dbReference>
<keyword evidence="4 7" id="KW-0413">Isomerase</keyword>
<evidence type="ECO:0000313" key="10">
    <source>
        <dbReference type="Proteomes" id="UP000231901"/>
    </source>
</evidence>
<protein>
    <recommendedName>
        <fullName evidence="7">Dipeptide epimerase</fullName>
        <ecNumber evidence="7">5.1.1.-</ecNumber>
    </recommendedName>
</protein>
<dbReference type="PANTHER" id="PTHR48080">
    <property type="entry name" value="D-GALACTONATE DEHYDRATASE-RELATED"/>
    <property type="match status" value="1"/>
</dbReference>
<keyword evidence="3 6" id="KW-0460">Magnesium</keyword>
<feature type="binding site" evidence="6">
    <location>
        <position position="174"/>
    </location>
    <ligand>
        <name>Mg(2+)</name>
        <dbReference type="ChEBI" id="CHEBI:18420"/>
    </ligand>
</feature>
<dbReference type="EC" id="5.1.1.-" evidence="7"/>
<feature type="domain" description="Mandelate racemase/muconate lactonizing enzyme C-terminal" evidence="8">
    <location>
        <begin position="130"/>
        <end position="221"/>
    </location>
</feature>
<dbReference type="Pfam" id="PF13378">
    <property type="entry name" value="MR_MLE_C"/>
    <property type="match status" value="1"/>
</dbReference>
<evidence type="ECO:0000259" key="8">
    <source>
        <dbReference type="SMART" id="SM00922"/>
    </source>
</evidence>
<dbReference type="NCBIfam" id="NF042940">
    <property type="entry name" value="racemase_DgcA"/>
    <property type="match status" value="1"/>
</dbReference>
<dbReference type="SUPFAM" id="SSF51604">
    <property type="entry name" value="Enolase C-terminal domain-like"/>
    <property type="match status" value="1"/>
</dbReference>
<dbReference type="PANTHER" id="PTHR48080:SF3">
    <property type="entry name" value="ENOLASE SUPERFAMILY MEMBER DDB_G0284701"/>
    <property type="match status" value="1"/>
</dbReference>
<dbReference type="InterPro" id="IPR013341">
    <property type="entry name" value="Mandelate_racemase_N_dom"/>
</dbReference>
<evidence type="ECO:0000256" key="7">
    <source>
        <dbReference type="RuleBase" id="RU366006"/>
    </source>
</evidence>
<dbReference type="Pfam" id="PF02746">
    <property type="entry name" value="MR_MLE_N"/>
    <property type="match status" value="1"/>
</dbReference>
<dbReference type="Gene3D" id="3.30.390.10">
    <property type="entry name" value="Enolase-like, N-terminal domain"/>
    <property type="match status" value="1"/>
</dbReference>
<dbReference type="SFLD" id="SFLDF00010">
    <property type="entry name" value="dipeptide_epimerase"/>
    <property type="match status" value="1"/>
</dbReference>
<dbReference type="CDD" id="cd03319">
    <property type="entry name" value="L-Ala-DL-Glu_epimerase"/>
    <property type="match status" value="1"/>
</dbReference>
<dbReference type="InterPro" id="IPR029017">
    <property type="entry name" value="Enolase-like_N"/>
</dbReference>
<dbReference type="Proteomes" id="UP000231901">
    <property type="component" value="Chromosome"/>
</dbReference>
<sequence>MAELIVTHERWALKETFTVSRGSKTHADVIKVTVRDGRYEGHGESVPYARYGESIGDVEAQLLTLRDAVRRGLDRKTLQTLLPPGAARNALDCALWDLDSQRQAKPVWQLAGLPRPEPATSAFTLSLDTPERMAQAAQRNAHRPLLKLKLADEHDIERVAAVRRWAPQAQLIVDANEGWNADLYLKLVPELQRLGVSMIEQPLPARDDDALAALPRPIPLCADESCHDRQSLPGLATRYDMVNIKLDKTGGLTEALLLRQAAQAQGLKIMVGCMVSTSLSMAPATLVAQGAEIVDLDGPLLLADDRVGGLEWRGSQLYLPEEGLWGHPRPCLTGVA</sequence>
<dbReference type="InterPro" id="IPR013342">
    <property type="entry name" value="Mandelate_racemase_C"/>
</dbReference>
<comment type="similarity">
    <text evidence="1">Belongs to the mandelate racemase/muconate lactonizing enzyme family. GalD subfamily.</text>
</comment>
<evidence type="ECO:0000256" key="3">
    <source>
        <dbReference type="ARBA" id="ARBA00022842"/>
    </source>
</evidence>
<comment type="cofactor">
    <cofactor evidence="6 7">
        <name>Mg(2+)</name>
        <dbReference type="ChEBI" id="CHEBI:18420"/>
    </cofactor>
    <text evidence="6 7">Binds 1 Mg(2+) ion per subunit.</text>
</comment>
<reference evidence="10" key="1">
    <citation type="journal article" date="2018" name="Genome Announc.">
        <title>Complete genome sequence of a Dickeya fangzhongdai type strain causing bleeding canker of pear tree trunks.</title>
        <authorList>
            <person name="Zhao Y."/>
            <person name="Tian Y."/>
            <person name="Li X."/>
            <person name="Hu B."/>
        </authorList>
    </citation>
    <scope>NUCLEOTIDE SEQUENCE [LARGE SCALE GENOMIC DNA]</scope>
    <source>
        <strain evidence="10">DSM 101947</strain>
    </source>
</reference>
<dbReference type="InterPro" id="IPR034603">
    <property type="entry name" value="Dipeptide_epimerase"/>
</dbReference>